<evidence type="ECO:0000313" key="8">
    <source>
        <dbReference type="Proteomes" id="UP001159428"/>
    </source>
</evidence>
<dbReference type="Pfam" id="PF12799">
    <property type="entry name" value="LRR_4"/>
    <property type="match status" value="1"/>
</dbReference>
<evidence type="ECO:0008006" key="9">
    <source>
        <dbReference type="Google" id="ProtNLM"/>
    </source>
</evidence>
<evidence type="ECO:0000256" key="3">
    <source>
        <dbReference type="ARBA" id="ARBA00022737"/>
    </source>
</evidence>
<protein>
    <recommendedName>
        <fullName evidence="9">Protein phosphatase 1 regulatory subunit 7</fullName>
    </recommendedName>
</protein>
<dbReference type="InterPro" id="IPR001611">
    <property type="entry name" value="Leu-rich_rpt"/>
</dbReference>
<evidence type="ECO:0000313" key="7">
    <source>
        <dbReference type="EMBL" id="CAH3150744.1"/>
    </source>
</evidence>
<comment type="caution">
    <text evidence="7">The sequence shown here is derived from an EMBL/GenBank/DDBJ whole genome shotgun (WGS) entry which is preliminary data.</text>
</comment>
<dbReference type="EMBL" id="CALNXJ010000048">
    <property type="protein sequence ID" value="CAH3150744.1"/>
    <property type="molecule type" value="Genomic_DNA"/>
</dbReference>
<gene>
    <name evidence="7" type="ORF">PMEA_00024897</name>
</gene>
<dbReference type="PANTHER" id="PTHR45973">
    <property type="entry name" value="PROTEIN PHOSPHATASE 1 REGULATORY SUBUNIT SDS22-RELATED"/>
    <property type="match status" value="1"/>
</dbReference>
<feature type="region of interest" description="Disordered" evidence="6">
    <location>
        <begin position="1"/>
        <end position="20"/>
    </location>
</feature>
<proteinExistence type="predicted"/>
<dbReference type="SUPFAM" id="SSF52075">
    <property type="entry name" value="Outer arm dynein light chain 1"/>
    <property type="match status" value="1"/>
</dbReference>
<dbReference type="Gene3D" id="3.80.10.10">
    <property type="entry name" value="Ribonuclease Inhibitor"/>
    <property type="match status" value="1"/>
</dbReference>
<sequence>MRGSREEKADSASSGEDEESLRELCTVNGIKFEKLQKGAGKNVASLEMFFSGFPKIIGMENFPDLQNLTLMGQQITTLENLDCLPNLTELCVSESKITAISGLDGCKKLKKLFLYDNKITKIENISHLEQLNVLWLNNNNIIAIEV</sequence>
<dbReference type="InterPro" id="IPR032675">
    <property type="entry name" value="LRR_dom_sf"/>
</dbReference>
<evidence type="ECO:0000256" key="2">
    <source>
        <dbReference type="ARBA" id="ARBA00022614"/>
    </source>
</evidence>
<evidence type="ECO:0000256" key="4">
    <source>
        <dbReference type="ARBA" id="ARBA00023069"/>
    </source>
</evidence>
<evidence type="ECO:0000256" key="6">
    <source>
        <dbReference type="SAM" id="MobiDB-lite"/>
    </source>
</evidence>
<organism evidence="7 8">
    <name type="scientific">Pocillopora meandrina</name>
    <dbReference type="NCBI Taxonomy" id="46732"/>
    <lineage>
        <taxon>Eukaryota</taxon>
        <taxon>Metazoa</taxon>
        <taxon>Cnidaria</taxon>
        <taxon>Anthozoa</taxon>
        <taxon>Hexacorallia</taxon>
        <taxon>Scleractinia</taxon>
        <taxon>Astrocoeniina</taxon>
        <taxon>Pocilloporidae</taxon>
        <taxon>Pocillopora</taxon>
    </lineage>
</organism>
<keyword evidence="4" id="KW-0969">Cilium</keyword>
<dbReference type="AlphaFoldDB" id="A0AAU9XKX8"/>
<accession>A0AAU9XKX8</accession>
<feature type="compositionally biased region" description="Basic and acidic residues" evidence="6">
    <location>
        <begin position="1"/>
        <end position="10"/>
    </location>
</feature>
<keyword evidence="8" id="KW-1185">Reference proteome</keyword>
<dbReference type="Proteomes" id="UP001159428">
    <property type="component" value="Unassembled WGS sequence"/>
</dbReference>
<dbReference type="SMART" id="SM00365">
    <property type="entry name" value="LRR_SD22"/>
    <property type="match status" value="3"/>
</dbReference>
<evidence type="ECO:0000256" key="5">
    <source>
        <dbReference type="ARBA" id="ARBA00023273"/>
    </source>
</evidence>
<dbReference type="PANTHER" id="PTHR45973:SF9">
    <property type="entry name" value="LEUCINE-RICH REPEAT-CONTAINING PROTEIN 46"/>
    <property type="match status" value="1"/>
</dbReference>
<evidence type="ECO:0000256" key="1">
    <source>
        <dbReference type="ARBA" id="ARBA00004138"/>
    </source>
</evidence>
<comment type="subcellular location">
    <subcellularLocation>
        <location evidence="1">Cell projection</location>
        <location evidence="1">Cilium</location>
    </subcellularLocation>
</comment>
<dbReference type="PROSITE" id="PS51450">
    <property type="entry name" value="LRR"/>
    <property type="match status" value="2"/>
</dbReference>
<reference evidence="7 8" key="1">
    <citation type="submission" date="2022-05" db="EMBL/GenBank/DDBJ databases">
        <authorList>
            <consortium name="Genoscope - CEA"/>
            <person name="William W."/>
        </authorList>
    </citation>
    <scope>NUCLEOTIDE SEQUENCE [LARGE SCALE GENOMIC DNA]</scope>
</reference>
<dbReference type="InterPro" id="IPR025875">
    <property type="entry name" value="Leu-rich_rpt_4"/>
</dbReference>
<dbReference type="InterPro" id="IPR050576">
    <property type="entry name" value="Cilia_flagella_integrity"/>
</dbReference>
<keyword evidence="5" id="KW-0966">Cell projection</keyword>
<keyword evidence="2" id="KW-0433">Leucine-rich repeat</keyword>
<keyword evidence="3" id="KW-0677">Repeat</keyword>
<name>A0AAU9XKX8_9CNID</name>